<evidence type="ECO:0000313" key="2">
    <source>
        <dbReference type="EMBL" id="UZE95660.1"/>
    </source>
</evidence>
<accession>A0ABY6N0N6</accession>
<proteinExistence type="predicted"/>
<keyword evidence="1" id="KW-1133">Transmembrane helix</keyword>
<sequence>MNAPQKQTVWFVVSIIPVLFVSFGTLITYLSYAQLWGGSTQASTVFGVFFSEVALVVTAFGLLGYLRTYEKTALVKNIARLNWCIVAYAVTAALYFFLS</sequence>
<gene>
    <name evidence="2" type="ORF">NKI27_16600</name>
</gene>
<keyword evidence="1" id="KW-0812">Transmembrane</keyword>
<keyword evidence="3" id="KW-1185">Reference proteome</keyword>
<dbReference type="EMBL" id="CP100390">
    <property type="protein sequence ID" value="UZE95660.1"/>
    <property type="molecule type" value="Genomic_DNA"/>
</dbReference>
<name>A0ABY6N0N6_9ALTE</name>
<reference evidence="2" key="1">
    <citation type="submission" date="2022-06" db="EMBL/GenBank/DDBJ databases">
        <title>Alkalimarinus sp. nov., isolated from gut of a Alitta virens.</title>
        <authorList>
            <person name="Yang A.I."/>
            <person name="Shin N.-R."/>
        </authorList>
    </citation>
    <scope>NUCLEOTIDE SEQUENCE</scope>
    <source>
        <strain evidence="2">A2M4</strain>
    </source>
</reference>
<organism evidence="2 3">
    <name type="scientific">Alkalimarinus alittae</name>
    <dbReference type="NCBI Taxonomy" id="2961619"/>
    <lineage>
        <taxon>Bacteria</taxon>
        <taxon>Pseudomonadati</taxon>
        <taxon>Pseudomonadota</taxon>
        <taxon>Gammaproteobacteria</taxon>
        <taxon>Alteromonadales</taxon>
        <taxon>Alteromonadaceae</taxon>
        <taxon>Alkalimarinus</taxon>
    </lineage>
</organism>
<keyword evidence="1" id="KW-0472">Membrane</keyword>
<protein>
    <submittedName>
        <fullName evidence="2">Uncharacterized protein</fullName>
    </submittedName>
</protein>
<evidence type="ECO:0000256" key="1">
    <source>
        <dbReference type="SAM" id="Phobius"/>
    </source>
</evidence>
<dbReference type="RefSeq" id="WP_265047150.1">
    <property type="nucleotide sequence ID" value="NZ_CP100390.1"/>
</dbReference>
<feature type="transmembrane region" description="Helical" evidence="1">
    <location>
        <begin position="44"/>
        <end position="66"/>
    </location>
</feature>
<feature type="transmembrane region" description="Helical" evidence="1">
    <location>
        <begin position="9"/>
        <end position="32"/>
    </location>
</feature>
<evidence type="ECO:0000313" key="3">
    <source>
        <dbReference type="Proteomes" id="UP001163739"/>
    </source>
</evidence>
<dbReference type="Proteomes" id="UP001163739">
    <property type="component" value="Chromosome"/>
</dbReference>
<feature type="transmembrane region" description="Helical" evidence="1">
    <location>
        <begin position="78"/>
        <end position="98"/>
    </location>
</feature>